<evidence type="ECO:0000313" key="1">
    <source>
        <dbReference type="EMBL" id="ELU43774.1"/>
    </source>
</evidence>
<evidence type="ECO:0000313" key="2">
    <source>
        <dbReference type="Proteomes" id="UP000011668"/>
    </source>
</evidence>
<comment type="caution">
    <text evidence="1">The sequence shown here is derived from an EMBL/GenBank/DDBJ whole genome shotgun (WGS) entry which is preliminary data.</text>
</comment>
<dbReference type="HOGENOM" id="CLU_1595671_0_0_1"/>
<organism evidence="1 2">
    <name type="scientific">Thanatephorus cucumeris (strain AG1-IA)</name>
    <name type="common">Rice sheath blight fungus</name>
    <name type="synonym">Rhizoctonia solani</name>
    <dbReference type="NCBI Taxonomy" id="983506"/>
    <lineage>
        <taxon>Eukaryota</taxon>
        <taxon>Fungi</taxon>
        <taxon>Dikarya</taxon>
        <taxon>Basidiomycota</taxon>
        <taxon>Agaricomycotina</taxon>
        <taxon>Agaricomycetes</taxon>
        <taxon>Cantharellales</taxon>
        <taxon>Ceratobasidiaceae</taxon>
        <taxon>Rhizoctonia</taxon>
        <taxon>Rhizoctonia solani AG-1</taxon>
    </lineage>
</organism>
<dbReference type="Proteomes" id="UP000011668">
    <property type="component" value="Unassembled WGS sequence"/>
</dbReference>
<reference evidence="1 2" key="1">
    <citation type="journal article" date="2013" name="Nat. Commun.">
        <title>The evolution and pathogenic mechanisms of the rice sheath blight pathogen.</title>
        <authorList>
            <person name="Zheng A."/>
            <person name="Lin R."/>
            <person name="Xu L."/>
            <person name="Qin P."/>
            <person name="Tang C."/>
            <person name="Ai P."/>
            <person name="Zhang D."/>
            <person name="Liu Y."/>
            <person name="Sun Z."/>
            <person name="Feng H."/>
            <person name="Wang Y."/>
            <person name="Chen Y."/>
            <person name="Liang X."/>
            <person name="Fu R."/>
            <person name="Li Q."/>
            <person name="Zhang J."/>
            <person name="Yu X."/>
            <person name="Xie Z."/>
            <person name="Ding L."/>
            <person name="Guan P."/>
            <person name="Tang J."/>
            <person name="Liang Y."/>
            <person name="Wang S."/>
            <person name="Deng Q."/>
            <person name="Li S."/>
            <person name="Zhu J."/>
            <person name="Wang L."/>
            <person name="Liu H."/>
            <person name="Li P."/>
        </authorList>
    </citation>
    <scope>NUCLEOTIDE SEQUENCE [LARGE SCALE GENOMIC DNA]</scope>
    <source>
        <strain evidence="2">AG-1 IA</strain>
    </source>
</reference>
<gene>
    <name evidence="1" type="ORF">AG1IA_02192</name>
</gene>
<proteinExistence type="predicted"/>
<keyword evidence="2" id="KW-1185">Reference proteome</keyword>
<dbReference type="AlphaFoldDB" id="L8X590"/>
<protein>
    <submittedName>
        <fullName evidence="1">Uncharacterized protein</fullName>
    </submittedName>
</protein>
<sequence length="167" mass="18879">MTAALGILCDYMAGNNKVSWVPVASRRLWGLERKTFLVTCLYDLVYAAGRIGIHSSARRQSRRVQPALSRGAMISALSRIQTCRHVSYRSTKRAYTARAAFRSFLLWNVLWFFPTSGGWERPGKVSSSIKGRSQQPKYITPIPESISYIPLSKSPAPTRFSRDFTRT</sequence>
<accession>L8X590</accession>
<name>L8X590_THACA</name>
<dbReference type="EMBL" id="AFRT01000484">
    <property type="protein sequence ID" value="ELU43774.1"/>
    <property type="molecule type" value="Genomic_DNA"/>
</dbReference>